<dbReference type="InterPro" id="IPR036390">
    <property type="entry name" value="WH_DNA-bd_sf"/>
</dbReference>
<dbReference type="EMBL" id="JARYMX010000004">
    <property type="protein sequence ID" value="KAJ9551818.1"/>
    <property type="molecule type" value="Genomic_DNA"/>
</dbReference>
<feature type="region of interest" description="Disordered" evidence="7">
    <location>
        <begin position="1"/>
        <end position="40"/>
    </location>
</feature>
<evidence type="ECO:0000256" key="4">
    <source>
        <dbReference type="ARBA" id="ARBA00023163"/>
    </source>
</evidence>
<comment type="caution">
    <text evidence="10">The sequence shown here is derived from an EMBL/GenBank/DDBJ whole genome shotgun (WGS) entry which is preliminary data.</text>
</comment>
<dbReference type="Pfam" id="PF07145">
    <property type="entry name" value="PAM2"/>
    <property type="match status" value="1"/>
</dbReference>
<proteinExistence type="predicted"/>
<dbReference type="Gene3D" id="1.10.10.10">
    <property type="entry name" value="Winged helix-like DNA-binding domain superfamily/Winged helix DNA-binding domain"/>
    <property type="match status" value="1"/>
</dbReference>
<feature type="domain" description="HTH La-type RNA-binding" evidence="9">
    <location>
        <begin position="116"/>
        <end position="207"/>
    </location>
</feature>
<feature type="compositionally biased region" description="Low complexity" evidence="7">
    <location>
        <begin position="333"/>
        <end position="346"/>
    </location>
</feature>
<organism evidence="10 11">
    <name type="scientific">Centaurea solstitialis</name>
    <name type="common">yellow star-thistle</name>
    <dbReference type="NCBI Taxonomy" id="347529"/>
    <lineage>
        <taxon>Eukaryota</taxon>
        <taxon>Viridiplantae</taxon>
        <taxon>Streptophyta</taxon>
        <taxon>Embryophyta</taxon>
        <taxon>Tracheophyta</taxon>
        <taxon>Spermatophyta</taxon>
        <taxon>Magnoliopsida</taxon>
        <taxon>eudicotyledons</taxon>
        <taxon>Gunneridae</taxon>
        <taxon>Pentapetalae</taxon>
        <taxon>asterids</taxon>
        <taxon>campanulids</taxon>
        <taxon>Asterales</taxon>
        <taxon>Asteraceae</taxon>
        <taxon>Carduoideae</taxon>
        <taxon>Cardueae</taxon>
        <taxon>Centaureinae</taxon>
        <taxon>Centaurea</taxon>
    </lineage>
</organism>
<evidence type="ECO:0008006" key="12">
    <source>
        <dbReference type="Google" id="ProtNLM"/>
    </source>
</evidence>
<sequence length="427" mass="47038">MAQAQPEEKENLQENRDKETSSSSSNSSKKDEKREIISSNSPSFKLNAHAPEFVPSSHAQIPVSGYFYPCFGYVGVGGSDGGGSGDWVYVAGGGDQDQQMQFFSNPDVVIPNCSKNCLTEDLQQKVIKQVECQFSGLSLLANESLVKHISKDPEGYVPISVIASMKKVKSCITNHHLLAQALCSSTKLVVSNDGKKVRRKHPFTEKDKEELQSRTVVAENLPEDHSHQNLEKIFSVVKGVKAIRVCHPPEPNSSRSRGDYVFSNKLHALVEYETAEMAEKAVDKLNDERNWRKGLRVRLLIRRSPKSVLKSRKSEFDELLDDDSDDAYDAPEESSQTNVIETVVENNVEEGSRKGWGRGRGKSKLRTPTHNGRGVLSQSPQTSGSPHSETSSTKQTSPKGPRMPDGTRGFTMGRGKPISPPALTTTP</sequence>
<feature type="domain" description="RRM" evidence="8">
    <location>
        <begin position="214"/>
        <end position="304"/>
    </location>
</feature>
<dbReference type="InterPro" id="IPR036388">
    <property type="entry name" value="WH-like_DNA-bd_sf"/>
</dbReference>
<dbReference type="Proteomes" id="UP001172457">
    <property type="component" value="Chromosome 4"/>
</dbReference>
<dbReference type="GO" id="GO:0003723">
    <property type="term" value="F:RNA binding"/>
    <property type="evidence" value="ECO:0007669"/>
    <property type="project" value="UniProtKB-UniRule"/>
</dbReference>
<dbReference type="PROSITE" id="PS50961">
    <property type="entry name" value="HTH_LA"/>
    <property type="match status" value="1"/>
</dbReference>
<dbReference type="SUPFAM" id="SSF54928">
    <property type="entry name" value="RNA-binding domain, RBD"/>
    <property type="match status" value="1"/>
</dbReference>
<keyword evidence="5" id="KW-0539">Nucleus</keyword>
<feature type="region of interest" description="Disordered" evidence="7">
    <location>
        <begin position="320"/>
        <end position="427"/>
    </location>
</feature>
<dbReference type="PANTHER" id="PTHR22792:SF62">
    <property type="entry name" value="LA-RELATED PROTEIN 7"/>
    <property type="match status" value="1"/>
</dbReference>
<gene>
    <name evidence="10" type="ORF">OSB04_015863</name>
</gene>
<dbReference type="PANTHER" id="PTHR22792">
    <property type="entry name" value="LUPUS LA PROTEIN-RELATED"/>
    <property type="match status" value="1"/>
</dbReference>
<dbReference type="CDD" id="cd12288">
    <property type="entry name" value="RRM_La_like_plant"/>
    <property type="match status" value="1"/>
</dbReference>
<evidence type="ECO:0000256" key="6">
    <source>
        <dbReference type="PROSITE-ProRule" id="PRU00332"/>
    </source>
</evidence>
<evidence type="ECO:0000256" key="7">
    <source>
        <dbReference type="SAM" id="MobiDB-lite"/>
    </source>
</evidence>
<dbReference type="InterPro" id="IPR000504">
    <property type="entry name" value="RRM_dom"/>
</dbReference>
<dbReference type="InterPro" id="IPR012677">
    <property type="entry name" value="Nucleotide-bd_a/b_plait_sf"/>
</dbReference>
<dbReference type="AlphaFoldDB" id="A0AA38SZZ1"/>
<dbReference type="PRINTS" id="PR00302">
    <property type="entry name" value="LUPUSLA"/>
</dbReference>
<evidence type="ECO:0000313" key="11">
    <source>
        <dbReference type="Proteomes" id="UP001172457"/>
    </source>
</evidence>
<dbReference type="Gene3D" id="3.30.70.330">
    <property type="match status" value="1"/>
</dbReference>
<dbReference type="InterPro" id="IPR002344">
    <property type="entry name" value="Lupus_La"/>
</dbReference>
<feature type="compositionally biased region" description="Polar residues" evidence="7">
    <location>
        <begin position="368"/>
        <end position="398"/>
    </location>
</feature>
<accession>A0AA38SZZ1</accession>
<name>A0AA38SZZ1_9ASTR</name>
<keyword evidence="4" id="KW-0804">Transcription</keyword>
<dbReference type="GO" id="GO:0005634">
    <property type="term" value="C:nucleus"/>
    <property type="evidence" value="ECO:0007669"/>
    <property type="project" value="UniProtKB-SubCell"/>
</dbReference>
<protein>
    <recommendedName>
        <fullName evidence="12">La-related protein 6C</fullName>
    </recommendedName>
</protein>
<dbReference type="InterPro" id="IPR006630">
    <property type="entry name" value="La_HTH"/>
</dbReference>
<dbReference type="SMART" id="SM00360">
    <property type="entry name" value="RRM"/>
    <property type="match status" value="1"/>
</dbReference>
<reference evidence="10" key="1">
    <citation type="submission" date="2023-03" db="EMBL/GenBank/DDBJ databases">
        <title>Chromosome-scale reference genome and RAD-based genetic map of yellow starthistle (Centaurea solstitialis) reveal putative structural variation and QTLs associated with invader traits.</title>
        <authorList>
            <person name="Reatini B."/>
            <person name="Cang F.A."/>
            <person name="Jiang Q."/>
            <person name="Mckibben M.T.W."/>
            <person name="Barker M.S."/>
            <person name="Rieseberg L.H."/>
            <person name="Dlugosch K.M."/>
        </authorList>
    </citation>
    <scope>NUCLEOTIDE SEQUENCE</scope>
    <source>
        <strain evidence="10">CAN-66</strain>
        <tissue evidence="10">Leaf</tissue>
    </source>
</reference>
<dbReference type="SMART" id="SM00715">
    <property type="entry name" value="LA"/>
    <property type="match status" value="1"/>
</dbReference>
<dbReference type="InterPro" id="IPR034878">
    <property type="entry name" value="La-rel_plant_RRM"/>
</dbReference>
<dbReference type="InterPro" id="IPR045180">
    <property type="entry name" value="La_dom_prot"/>
</dbReference>
<evidence type="ECO:0000256" key="5">
    <source>
        <dbReference type="ARBA" id="ARBA00023242"/>
    </source>
</evidence>
<dbReference type="GO" id="GO:1990904">
    <property type="term" value="C:ribonucleoprotein complex"/>
    <property type="evidence" value="ECO:0007669"/>
    <property type="project" value="InterPro"/>
</dbReference>
<evidence type="ECO:0000256" key="2">
    <source>
        <dbReference type="ARBA" id="ARBA00022884"/>
    </source>
</evidence>
<dbReference type="GO" id="GO:0006396">
    <property type="term" value="P:RNA processing"/>
    <property type="evidence" value="ECO:0007669"/>
    <property type="project" value="InterPro"/>
</dbReference>
<evidence type="ECO:0000256" key="3">
    <source>
        <dbReference type="ARBA" id="ARBA00023015"/>
    </source>
</evidence>
<evidence type="ECO:0000256" key="1">
    <source>
        <dbReference type="ARBA" id="ARBA00004123"/>
    </source>
</evidence>
<comment type="subcellular location">
    <subcellularLocation>
        <location evidence="1">Nucleus</location>
    </subcellularLocation>
</comment>
<dbReference type="InterPro" id="IPR035979">
    <property type="entry name" value="RBD_domain_sf"/>
</dbReference>
<dbReference type="Pfam" id="PF05383">
    <property type="entry name" value="La"/>
    <property type="match status" value="1"/>
</dbReference>
<dbReference type="InterPro" id="IPR009818">
    <property type="entry name" value="PAM2_motif"/>
</dbReference>
<feature type="compositionally biased region" description="Basic and acidic residues" evidence="7">
    <location>
        <begin position="1"/>
        <end position="20"/>
    </location>
</feature>
<keyword evidence="3" id="KW-0805">Transcription regulation</keyword>
<dbReference type="SUPFAM" id="SSF46785">
    <property type="entry name" value="Winged helix' DNA-binding domain"/>
    <property type="match status" value="1"/>
</dbReference>
<keyword evidence="2 6" id="KW-0694">RNA-binding</keyword>
<dbReference type="PROSITE" id="PS50102">
    <property type="entry name" value="RRM"/>
    <property type="match status" value="1"/>
</dbReference>
<feature type="compositionally biased region" description="Acidic residues" evidence="7">
    <location>
        <begin position="320"/>
        <end position="332"/>
    </location>
</feature>
<evidence type="ECO:0000313" key="10">
    <source>
        <dbReference type="EMBL" id="KAJ9551818.1"/>
    </source>
</evidence>
<feature type="compositionally biased region" description="Basic residues" evidence="7">
    <location>
        <begin position="355"/>
        <end position="367"/>
    </location>
</feature>
<evidence type="ECO:0000259" key="8">
    <source>
        <dbReference type="PROSITE" id="PS50102"/>
    </source>
</evidence>
<dbReference type="Pfam" id="PF00076">
    <property type="entry name" value="RRM_1"/>
    <property type="match status" value="1"/>
</dbReference>
<evidence type="ECO:0000259" key="9">
    <source>
        <dbReference type="PROSITE" id="PS50961"/>
    </source>
</evidence>
<keyword evidence="11" id="KW-1185">Reference proteome</keyword>